<keyword evidence="3" id="KW-0238">DNA-binding</keyword>
<dbReference type="Pfam" id="PF03466">
    <property type="entry name" value="LysR_substrate"/>
    <property type="match status" value="1"/>
</dbReference>
<evidence type="ECO:0000256" key="3">
    <source>
        <dbReference type="ARBA" id="ARBA00023125"/>
    </source>
</evidence>
<organism evidence="6 7">
    <name type="scientific">Microbacterium mangrovi</name>
    <dbReference type="NCBI Taxonomy" id="1348253"/>
    <lineage>
        <taxon>Bacteria</taxon>
        <taxon>Bacillati</taxon>
        <taxon>Actinomycetota</taxon>
        <taxon>Actinomycetes</taxon>
        <taxon>Micrococcales</taxon>
        <taxon>Microbacteriaceae</taxon>
        <taxon>Microbacterium</taxon>
    </lineage>
</organism>
<proteinExistence type="inferred from homology"/>
<dbReference type="InterPro" id="IPR036388">
    <property type="entry name" value="WH-like_DNA-bd_sf"/>
</dbReference>
<dbReference type="InterPro" id="IPR005119">
    <property type="entry name" value="LysR_subst-bd"/>
</dbReference>
<dbReference type="InterPro" id="IPR000847">
    <property type="entry name" value="LysR_HTH_N"/>
</dbReference>
<evidence type="ECO:0000256" key="4">
    <source>
        <dbReference type="ARBA" id="ARBA00023163"/>
    </source>
</evidence>
<keyword evidence="7" id="KW-1185">Reference proteome</keyword>
<dbReference type="GO" id="GO:0003677">
    <property type="term" value="F:DNA binding"/>
    <property type="evidence" value="ECO:0007669"/>
    <property type="project" value="UniProtKB-KW"/>
</dbReference>
<dbReference type="PANTHER" id="PTHR30346:SF29">
    <property type="entry name" value="LYSR SUBSTRATE-BINDING"/>
    <property type="match status" value="1"/>
</dbReference>
<comment type="caution">
    <text evidence="6">The sequence shown here is derived from an EMBL/GenBank/DDBJ whole genome shotgun (WGS) entry which is preliminary data.</text>
</comment>
<evidence type="ECO:0000256" key="2">
    <source>
        <dbReference type="ARBA" id="ARBA00023015"/>
    </source>
</evidence>
<evidence type="ECO:0000313" key="7">
    <source>
        <dbReference type="Proteomes" id="UP000031030"/>
    </source>
</evidence>
<keyword evidence="4" id="KW-0804">Transcription</keyword>
<dbReference type="InterPro" id="IPR036390">
    <property type="entry name" value="WH_DNA-bd_sf"/>
</dbReference>
<dbReference type="RefSeq" id="WP_039401453.1">
    <property type="nucleotide sequence ID" value="NZ_JTDK01000015.1"/>
</dbReference>
<dbReference type="PANTHER" id="PTHR30346">
    <property type="entry name" value="TRANSCRIPTIONAL DUAL REGULATOR HCAR-RELATED"/>
    <property type="match status" value="1"/>
</dbReference>
<dbReference type="Gene3D" id="1.10.10.10">
    <property type="entry name" value="Winged helix-like DNA-binding domain superfamily/Winged helix DNA-binding domain"/>
    <property type="match status" value="1"/>
</dbReference>
<dbReference type="GO" id="GO:0003700">
    <property type="term" value="F:DNA-binding transcription factor activity"/>
    <property type="evidence" value="ECO:0007669"/>
    <property type="project" value="InterPro"/>
</dbReference>
<evidence type="ECO:0000259" key="5">
    <source>
        <dbReference type="PROSITE" id="PS50931"/>
    </source>
</evidence>
<evidence type="ECO:0000313" key="6">
    <source>
        <dbReference type="EMBL" id="KHK96391.1"/>
    </source>
</evidence>
<keyword evidence="2" id="KW-0805">Transcription regulation</keyword>
<dbReference type="SUPFAM" id="SSF53850">
    <property type="entry name" value="Periplasmic binding protein-like II"/>
    <property type="match status" value="1"/>
</dbReference>
<comment type="similarity">
    <text evidence="1">Belongs to the LysR transcriptional regulatory family.</text>
</comment>
<reference evidence="6 7" key="1">
    <citation type="submission" date="2014-11" db="EMBL/GenBank/DDBJ databases">
        <title>Genome sequence of Microbacterium mangrovi MUSC 115(T).</title>
        <authorList>
            <person name="Lee L.-H."/>
        </authorList>
    </citation>
    <scope>NUCLEOTIDE SEQUENCE [LARGE SCALE GENOMIC DNA]</scope>
    <source>
        <strain evidence="6 7">MUSC 115</strain>
    </source>
</reference>
<dbReference type="STRING" id="1348253.LK09_15575"/>
<dbReference type="GO" id="GO:0032993">
    <property type="term" value="C:protein-DNA complex"/>
    <property type="evidence" value="ECO:0007669"/>
    <property type="project" value="TreeGrafter"/>
</dbReference>
<evidence type="ECO:0000256" key="1">
    <source>
        <dbReference type="ARBA" id="ARBA00009437"/>
    </source>
</evidence>
<protein>
    <recommendedName>
        <fullName evidence="5">HTH lysR-type domain-containing protein</fullName>
    </recommendedName>
</protein>
<dbReference type="Gene3D" id="3.40.190.10">
    <property type="entry name" value="Periplasmic binding protein-like II"/>
    <property type="match status" value="2"/>
</dbReference>
<dbReference type="PROSITE" id="PS50931">
    <property type="entry name" value="HTH_LYSR"/>
    <property type="match status" value="1"/>
</dbReference>
<dbReference type="Proteomes" id="UP000031030">
    <property type="component" value="Unassembled WGS sequence"/>
</dbReference>
<name>A0A0B2A074_9MICO</name>
<gene>
    <name evidence="6" type="ORF">LK09_15575</name>
</gene>
<feature type="domain" description="HTH lysR-type" evidence="5">
    <location>
        <begin position="2"/>
        <end position="59"/>
    </location>
</feature>
<dbReference type="AlphaFoldDB" id="A0A0B2A074"/>
<dbReference type="EMBL" id="JTDK01000015">
    <property type="protein sequence ID" value="KHK96391.1"/>
    <property type="molecule type" value="Genomic_DNA"/>
</dbReference>
<accession>A0A0B2A074</accession>
<dbReference type="Pfam" id="PF00126">
    <property type="entry name" value="HTH_1"/>
    <property type="match status" value="1"/>
</dbReference>
<dbReference type="SUPFAM" id="SSF46785">
    <property type="entry name" value="Winged helix' DNA-binding domain"/>
    <property type="match status" value="1"/>
</dbReference>
<sequence>MLDLRQFEALRAVARTHSTAAAARQLGWSQPTVTHHLRGLARATGAPVVRSSSAGTALTPAGALWLPHAEAILDRADRAQAEVASALRDTRRSCRLGVFPTAAARLLPAVVAAATDAGVRIEVTEAENESLWAGFDALRLDAVITYETEPRGRPGGDRLFAEHFGILVARSHPLADRDQVSIAELRDESWIVGRDPDDAIDSMLHDFTRRAGYLPVEAQYSDDYRVVAAYVAAGIGIAFVPELALPVSSDDCRFVALADRVPARMVSLHTSPHLPEEIRAVLREAATRAPDVPAA</sequence>